<dbReference type="InterPro" id="IPR006674">
    <property type="entry name" value="HD_domain"/>
</dbReference>
<protein>
    <submittedName>
        <fullName evidence="2">Metal dependent phosphohydrolase</fullName>
    </submittedName>
</protein>
<gene>
    <name evidence="2" type="ordered locus">Mbur_0990</name>
</gene>
<feature type="domain" description="HD" evidence="1">
    <location>
        <begin position="34"/>
        <end position="152"/>
    </location>
</feature>
<evidence type="ECO:0000259" key="1">
    <source>
        <dbReference type="PROSITE" id="PS51831"/>
    </source>
</evidence>
<accession>Q12X96</accession>
<dbReference type="EMBL" id="CP000300">
    <property type="protein sequence ID" value="ABE51930.1"/>
    <property type="molecule type" value="Genomic_DNA"/>
</dbReference>
<evidence type="ECO:0000313" key="2">
    <source>
        <dbReference type="EMBL" id="ABE51930.1"/>
    </source>
</evidence>
<dbReference type="InterPro" id="IPR003607">
    <property type="entry name" value="HD/PDEase_dom"/>
</dbReference>
<name>Q12X96_METBU</name>
<dbReference type="NCBIfam" id="TIGR00277">
    <property type="entry name" value="HDIG"/>
    <property type="match status" value="1"/>
</dbReference>
<dbReference type="RefSeq" id="WP_011499079.1">
    <property type="nucleotide sequence ID" value="NC_007955.1"/>
</dbReference>
<evidence type="ECO:0000313" key="3">
    <source>
        <dbReference type="Proteomes" id="UP000001979"/>
    </source>
</evidence>
<dbReference type="InterPro" id="IPR006675">
    <property type="entry name" value="HDIG_dom"/>
</dbReference>
<dbReference type="STRING" id="259564.Mbur_0990"/>
<dbReference type="AlphaFoldDB" id="Q12X96"/>
<keyword evidence="3" id="KW-1185">Reference proteome</keyword>
<dbReference type="Pfam" id="PF01966">
    <property type="entry name" value="HD"/>
    <property type="match status" value="1"/>
</dbReference>
<dbReference type="OrthoDB" id="134958at2157"/>
<dbReference type="CDD" id="cd00077">
    <property type="entry name" value="HDc"/>
    <property type="match status" value="1"/>
</dbReference>
<organism evidence="2 3">
    <name type="scientific">Methanococcoides burtonii (strain DSM 6242 / NBRC 107633 / OCM 468 / ACE-M)</name>
    <dbReference type="NCBI Taxonomy" id="259564"/>
    <lineage>
        <taxon>Archaea</taxon>
        <taxon>Methanobacteriati</taxon>
        <taxon>Methanobacteriota</taxon>
        <taxon>Stenosarchaea group</taxon>
        <taxon>Methanomicrobia</taxon>
        <taxon>Methanosarcinales</taxon>
        <taxon>Methanosarcinaceae</taxon>
        <taxon>Methanococcoides</taxon>
    </lineage>
</organism>
<dbReference type="Gene3D" id="1.10.3210.10">
    <property type="entry name" value="Hypothetical protein af1432"/>
    <property type="match status" value="1"/>
</dbReference>
<dbReference type="HOGENOM" id="CLU_087303_0_0_2"/>
<sequence length="262" mass="30729">MKEKEFLSFRDWFHRYVSSFYTDDDFIQQNVMLKEGHSVRVCDNASLITKAEKLADDDLYLAKTIALFHDIGRFEQINKYRTFRDTDSENHALLGVNILKTEEVISGLKDEEQKIILTAIRNHNVHILPSLPDRRTLLHCKIIRDADKLDIYKVLTDYFIVKADFPNPALDLGLPDSSEYSRDLLQDILNNRVASTKNVKTCNDMNLTRLSWIFDMNFIETIRLVRERDYIGKIVTALPQNYEIAEIRIYLEKYMNTILEGR</sequence>
<dbReference type="PROSITE" id="PS51831">
    <property type="entry name" value="HD"/>
    <property type="match status" value="1"/>
</dbReference>
<dbReference type="Proteomes" id="UP000001979">
    <property type="component" value="Chromosome"/>
</dbReference>
<dbReference type="SUPFAM" id="SSF109604">
    <property type="entry name" value="HD-domain/PDEase-like"/>
    <property type="match status" value="1"/>
</dbReference>
<dbReference type="KEGG" id="mbu:Mbur_0990"/>
<reference evidence="3" key="1">
    <citation type="journal article" date="2009" name="ISME J.">
        <title>The genome sequence of the psychrophilic archaeon, Methanococcoides burtonii: the role of genome evolution in cold adaptation.</title>
        <authorList>
            <person name="Allen M.A."/>
            <person name="Lauro F.M."/>
            <person name="Williams T.J."/>
            <person name="Burg D."/>
            <person name="Siddiqui K.S."/>
            <person name="De Francisci D."/>
            <person name="Chong K.W."/>
            <person name="Pilak O."/>
            <person name="Chew H.H."/>
            <person name="De Maere M.Z."/>
            <person name="Ting L."/>
            <person name="Katrib M."/>
            <person name="Ng C."/>
            <person name="Sowers K.R."/>
            <person name="Galperin M.Y."/>
            <person name="Anderson I.J."/>
            <person name="Ivanova N."/>
            <person name="Dalin E."/>
            <person name="Martinez M."/>
            <person name="Lapidus A."/>
            <person name="Hauser L."/>
            <person name="Land M."/>
            <person name="Thomas T."/>
            <person name="Cavicchioli R."/>
        </authorList>
    </citation>
    <scope>NUCLEOTIDE SEQUENCE [LARGE SCALE GENOMIC DNA]</scope>
    <source>
        <strain evidence="3">DSM 6242 / NBRC 107633 / OCM 468 / ACE-M</strain>
    </source>
</reference>
<proteinExistence type="predicted"/>
<dbReference type="GeneID" id="3998095"/>